<dbReference type="KEGG" id="sci:B446_00820"/>
<reference evidence="1" key="3">
    <citation type="submission" date="2015-08" db="EMBL/GenBank/DDBJ databases">
        <authorList>
            <person name="Weber T."/>
            <person name="Iftime D."/>
        </authorList>
    </citation>
    <scope>NUCLEOTIDE SEQUENCE</scope>
    <source>
        <strain evidence="1">Tu 365</strain>
    </source>
</reference>
<reference evidence="3" key="1">
    <citation type="submission" date="2012-10" db="EMBL/GenBank/DDBJ databases">
        <title>The complete genome sequence of Streptomyces collinus Tu 365.</title>
        <authorList>
            <person name="Ruckert C."/>
            <person name="Szczepanowski R."/>
            <person name="Goesmann A."/>
            <person name="Pross E.K."/>
            <person name="Musiol E.M."/>
            <person name="Blin K."/>
            <person name="Wohlleben W."/>
            <person name="Puhler A."/>
            <person name="Weber T."/>
            <person name="Kalinowski J."/>
        </authorList>
    </citation>
    <scope>NUCLEOTIDE SEQUENCE [LARGE SCALE GENOMIC DNA]</scope>
    <source>
        <strain evidence="3">DSM 40733 / Tue 365</strain>
    </source>
</reference>
<dbReference type="EMBL" id="CP006259">
    <property type="protein sequence ID" value="AGS73692.1"/>
    <property type="molecule type" value="Genomic_DNA"/>
</dbReference>
<dbReference type="HOGENOM" id="CLU_2398344_0_0_11"/>
<organism evidence="1 3">
    <name type="scientific">Streptomyces collinus (strain DSM 40733 / Tue 365)</name>
    <dbReference type="NCBI Taxonomy" id="1214242"/>
    <lineage>
        <taxon>Bacteria</taxon>
        <taxon>Bacillati</taxon>
        <taxon>Actinomycetota</taxon>
        <taxon>Actinomycetes</taxon>
        <taxon>Kitasatosporales</taxon>
        <taxon>Streptomycetaceae</taxon>
        <taxon>Streptomyces</taxon>
    </lineage>
</organism>
<proteinExistence type="predicted"/>
<dbReference type="AlphaFoldDB" id="S5V946"/>
<reference evidence="1 3" key="2">
    <citation type="journal article" date="2013" name="J. Biotechnol.">
        <title>Complete genome sequence of the kirromycin producer Streptomyces collinus Tu 365 consisting of a linear chromosome and two linear plasmids.</title>
        <authorList>
            <person name="Ruckert C."/>
            <person name="Szczepanowski R."/>
            <person name="Albersmeier A."/>
            <person name="Goesmann A."/>
            <person name="Iftime D."/>
            <person name="Musiol E.M."/>
            <person name="Blin K."/>
            <person name="Wohlleben W."/>
            <person name="Puhler A."/>
            <person name="Kalinowski J."/>
            <person name="Weber T."/>
        </authorList>
    </citation>
    <scope>NUCLEOTIDE SEQUENCE [LARGE SCALE GENOMIC DNA]</scope>
    <source>
        <strain evidence="3">DSM 40733 / Tue 365</strain>
        <strain evidence="1">Tu 365</strain>
    </source>
</reference>
<dbReference type="eggNOG" id="ENOG5032FAV">
    <property type="taxonomic scope" value="Bacteria"/>
</dbReference>
<dbReference type="KEGG" id="sci:B446_34470"/>
<name>S5V946_STRC3</name>
<accession>S5V946</accession>
<evidence type="ECO:0000313" key="2">
    <source>
        <dbReference type="EMBL" id="AGS73692.1"/>
    </source>
</evidence>
<dbReference type="STRING" id="1214242.B446_00820"/>
<protein>
    <recommendedName>
        <fullName evidence="4">Immunity protein 35 domain-containing protein</fullName>
    </recommendedName>
</protein>
<evidence type="ECO:0008006" key="4">
    <source>
        <dbReference type="Google" id="ProtNLM"/>
    </source>
</evidence>
<dbReference type="PATRIC" id="fig|1214242.5.peg.167"/>
<gene>
    <name evidence="1" type="ORF">B446_00820</name>
    <name evidence="2" type="ORF">B446_34470</name>
</gene>
<dbReference type="EMBL" id="CP006259">
    <property type="protein sequence ID" value="AGS67002.1"/>
    <property type="molecule type" value="Genomic_DNA"/>
</dbReference>
<dbReference type="Proteomes" id="UP000015423">
    <property type="component" value="Chromosome"/>
</dbReference>
<evidence type="ECO:0000313" key="3">
    <source>
        <dbReference type="Proteomes" id="UP000015423"/>
    </source>
</evidence>
<dbReference type="RefSeq" id="WP_020937489.1">
    <property type="nucleotide sequence ID" value="NC_021985.1"/>
</dbReference>
<keyword evidence="3" id="KW-1185">Reference proteome</keyword>
<evidence type="ECO:0000313" key="1">
    <source>
        <dbReference type="EMBL" id="AGS67002.1"/>
    </source>
</evidence>
<sequence>MYTMQQAEQLAKDFLREKSAESECELALFEEDGYRAEKGEFFYFAFQGAKYVATRDDTYFLYGPTNISVHRTTGECRLLSAHESLTLDPFDRRSR</sequence>